<dbReference type="AlphaFoldDB" id="A0A1G6PZ53"/>
<dbReference type="RefSeq" id="WP_091572000.1">
    <property type="nucleotide sequence ID" value="NZ_FMZA01000019.1"/>
</dbReference>
<organism evidence="13 14">
    <name type="scientific">Melghirimyces thermohalophilus</name>
    <dbReference type="NCBI Taxonomy" id="1236220"/>
    <lineage>
        <taxon>Bacteria</taxon>
        <taxon>Bacillati</taxon>
        <taxon>Bacillota</taxon>
        <taxon>Bacilli</taxon>
        <taxon>Bacillales</taxon>
        <taxon>Thermoactinomycetaceae</taxon>
        <taxon>Melghirimyces</taxon>
    </lineage>
</organism>
<keyword evidence="8 11" id="KW-0067">ATP-binding</keyword>
<keyword evidence="7 11" id="KW-0418">Kinase</keyword>
<keyword evidence="4 11" id="KW-0808">Transferase</keyword>
<name>A0A1G6PZ53_9BACL</name>
<dbReference type="HAMAP" id="MF_00165">
    <property type="entry name" value="Thymidylate_kinase"/>
    <property type="match status" value="1"/>
</dbReference>
<comment type="catalytic activity">
    <reaction evidence="9 11">
        <text>dTMP + ATP = dTDP + ADP</text>
        <dbReference type="Rhea" id="RHEA:13517"/>
        <dbReference type="ChEBI" id="CHEBI:30616"/>
        <dbReference type="ChEBI" id="CHEBI:58369"/>
        <dbReference type="ChEBI" id="CHEBI:63528"/>
        <dbReference type="ChEBI" id="CHEBI:456216"/>
        <dbReference type="EC" id="2.7.4.9"/>
    </reaction>
</comment>
<dbReference type="InterPro" id="IPR018095">
    <property type="entry name" value="Thymidylate_kin_CS"/>
</dbReference>
<dbReference type="InterPro" id="IPR027417">
    <property type="entry name" value="P-loop_NTPase"/>
</dbReference>
<keyword evidence="5 11" id="KW-0545">Nucleotide biosynthesis</keyword>
<dbReference type="Proteomes" id="UP000199387">
    <property type="component" value="Unassembled WGS sequence"/>
</dbReference>
<sequence>MRGLLITLEGPEGAGKTTQALRLKAYLEARKIPVIHTREPGGTPIGDRIREILLDPQASEMSLRAEILLYAASRAQLVDQLIRPALKAGKTVICDRYVDSSIVYQAYGAEGDHEEVVEVNRMATGALVPDRTYLLDLPLEEGDRRLKERGNRKDRMELKEAAFHQRVREGFLKLAQKAPERFCVLDATEAPDQVFQRITGDLTKLQHGGSDLK</sequence>
<keyword evidence="14" id="KW-1185">Reference proteome</keyword>
<evidence type="ECO:0000313" key="14">
    <source>
        <dbReference type="Proteomes" id="UP000199387"/>
    </source>
</evidence>
<feature type="domain" description="Thymidylate kinase-like" evidence="12">
    <location>
        <begin position="8"/>
        <end position="198"/>
    </location>
</feature>
<dbReference type="EC" id="2.7.4.9" evidence="2 11"/>
<evidence type="ECO:0000256" key="11">
    <source>
        <dbReference type="HAMAP-Rule" id="MF_00165"/>
    </source>
</evidence>
<evidence type="ECO:0000256" key="10">
    <source>
        <dbReference type="ARBA" id="ARBA00057735"/>
    </source>
</evidence>
<dbReference type="EMBL" id="FMZA01000019">
    <property type="protein sequence ID" value="SDC85470.1"/>
    <property type="molecule type" value="Genomic_DNA"/>
</dbReference>
<evidence type="ECO:0000256" key="1">
    <source>
        <dbReference type="ARBA" id="ARBA00009776"/>
    </source>
</evidence>
<accession>A0A1G6PZ53</accession>
<evidence type="ECO:0000256" key="8">
    <source>
        <dbReference type="ARBA" id="ARBA00022840"/>
    </source>
</evidence>
<protein>
    <recommendedName>
        <fullName evidence="3 11">Thymidylate kinase</fullName>
        <ecNumber evidence="2 11">2.7.4.9</ecNumber>
    </recommendedName>
    <alternativeName>
        <fullName evidence="11">dTMP kinase</fullName>
    </alternativeName>
</protein>
<dbReference type="GO" id="GO:0006235">
    <property type="term" value="P:dTTP biosynthetic process"/>
    <property type="evidence" value="ECO:0007669"/>
    <property type="project" value="UniProtKB-UniRule"/>
</dbReference>
<dbReference type="CDD" id="cd01672">
    <property type="entry name" value="TMPK"/>
    <property type="match status" value="1"/>
</dbReference>
<dbReference type="GO" id="GO:0005524">
    <property type="term" value="F:ATP binding"/>
    <property type="evidence" value="ECO:0007669"/>
    <property type="project" value="UniProtKB-UniRule"/>
</dbReference>
<dbReference type="GO" id="GO:0006227">
    <property type="term" value="P:dUDP biosynthetic process"/>
    <property type="evidence" value="ECO:0007669"/>
    <property type="project" value="TreeGrafter"/>
</dbReference>
<gene>
    <name evidence="11" type="primary">tmk</name>
    <name evidence="13" type="ORF">SAMN04488112_1195</name>
</gene>
<evidence type="ECO:0000256" key="3">
    <source>
        <dbReference type="ARBA" id="ARBA00017144"/>
    </source>
</evidence>
<dbReference type="PANTHER" id="PTHR10344:SF4">
    <property type="entry name" value="UMP-CMP KINASE 2, MITOCHONDRIAL"/>
    <property type="match status" value="1"/>
</dbReference>
<evidence type="ECO:0000259" key="12">
    <source>
        <dbReference type="Pfam" id="PF02223"/>
    </source>
</evidence>
<dbReference type="FunFam" id="3.40.50.300:FF:000225">
    <property type="entry name" value="Thymidylate kinase"/>
    <property type="match status" value="1"/>
</dbReference>
<dbReference type="OrthoDB" id="9774907at2"/>
<evidence type="ECO:0000256" key="9">
    <source>
        <dbReference type="ARBA" id="ARBA00048743"/>
    </source>
</evidence>
<evidence type="ECO:0000313" key="13">
    <source>
        <dbReference type="EMBL" id="SDC85470.1"/>
    </source>
</evidence>
<dbReference type="PANTHER" id="PTHR10344">
    <property type="entry name" value="THYMIDYLATE KINASE"/>
    <property type="match status" value="1"/>
</dbReference>
<reference evidence="13 14" key="1">
    <citation type="submission" date="2016-10" db="EMBL/GenBank/DDBJ databases">
        <authorList>
            <person name="de Groot N.N."/>
        </authorList>
    </citation>
    <scope>NUCLEOTIDE SEQUENCE [LARGE SCALE GENOMIC DNA]</scope>
    <source>
        <strain evidence="13 14">DSM 45514</strain>
    </source>
</reference>
<dbReference type="GO" id="GO:0005829">
    <property type="term" value="C:cytosol"/>
    <property type="evidence" value="ECO:0007669"/>
    <property type="project" value="TreeGrafter"/>
</dbReference>
<comment type="similarity">
    <text evidence="1 11">Belongs to the thymidylate kinase family.</text>
</comment>
<feature type="binding site" evidence="11">
    <location>
        <begin position="10"/>
        <end position="17"/>
    </location>
    <ligand>
        <name>ATP</name>
        <dbReference type="ChEBI" id="CHEBI:30616"/>
    </ligand>
</feature>
<dbReference type="GO" id="GO:0004798">
    <property type="term" value="F:dTMP kinase activity"/>
    <property type="evidence" value="ECO:0007669"/>
    <property type="project" value="UniProtKB-UniRule"/>
</dbReference>
<evidence type="ECO:0000256" key="6">
    <source>
        <dbReference type="ARBA" id="ARBA00022741"/>
    </source>
</evidence>
<proteinExistence type="inferred from homology"/>
<evidence type="ECO:0000256" key="5">
    <source>
        <dbReference type="ARBA" id="ARBA00022727"/>
    </source>
</evidence>
<dbReference type="STRING" id="1236220.SAMN04488112_1195"/>
<dbReference type="InterPro" id="IPR039430">
    <property type="entry name" value="Thymidylate_kin-like_dom"/>
</dbReference>
<dbReference type="Pfam" id="PF02223">
    <property type="entry name" value="Thymidylate_kin"/>
    <property type="match status" value="1"/>
</dbReference>
<dbReference type="PROSITE" id="PS01331">
    <property type="entry name" value="THYMIDYLATE_KINASE"/>
    <property type="match status" value="1"/>
</dbReference>
<evidence type="ECO:0000256" key="2">
    <source>
        <dbReference type="ARBA" id="ARBA00012980"/>
    </source>
</evidence>
<dbReference type="SUPFAM" id="SSF52540">
    <property type="entry name" value="P-loop containing nucleoside triphosphate hydrolases"/>
    <property type="match status" value="1"/>
</dbReference>
<comment type="function">
    <text evidence="10 11">Phosphorylation of dTMP to form dTDP in both de novo and salvage pathways of dTTP synthesis.</text>
</comment>
<evidence type="ECO:0000256" key="7">
    <source>
        <dbReference type="ARBA" id="ARBA00022777"/>
    </source>
</evidence>
<dbReference type="Gene3D" id="3.40.50.300">
    <property type="entry name" value="P-loop containing nucleotide triphosphate hydrolases"/>
    <property type="match status" value="1"/>
</dbReference>
<dbReference type="NCBIfam" id="TIGR00041">
    <property type="entry name" value="DTMP_kinase"/>
    <property type="match status" value="1"/>
</dbReference>
<keyword evidence="6 11" id="KW-0547">Nucleotide-binding</keyword>
<dbReference type="InterPro" id="IPR018094">
    <property type="entry name" value="Thymidylate_kinase"/>
</dbReference>
<dbReference type="GO" id="GO:0006233">
    <property type="term" value="P:dTDP biosynthetic process"/>
    <property type="evidence" value="ECO:0007669"/>
    <property type="project" value="InterPro"/>
</dbReference>
<evidence type="ECO:0000256" key="4">
    <source>
        <dbReference type="ARBA" id="ARBA00022679"/>
    </source>
</evidence>